<dbReference type="Gene3D" id="2.40.160.210">
    <property type="entry name" value="Acyl-CoA thioesterase, double hotdog domain"/>
    <property type="match status" value="1"/>
</dbReference>
<reference evidence="3 4" key="1">
    <citation type="submission" date="2019-04" db="EMBL/GenBank/DDBJ databases">
        <title>Friends and foes A comparative genomics study of 23 Aspergillus species from section Flavi.</title>
        <authorList>
            <consortium name="DOE Joint Genome Institute"/>
            <person name="Kjaerbolling I."/>
            <person name="Vesth T."/>
            <person name="Frisvad J.C."/>
            <person name="Nybo J.L."/>
            <person name="Theobald S."/>
            <person name="Kildgaard S."/>
            <person name="Isbrandt T."/>
            <person name="Kuo A."/>
            <person name="Sato A."/>
            <person name="Lyhne E.K."/>
            <person name="Kogle M.E."/>
            <person name="Wiebenga A."/>
            <person name="Kun R.S."/>
            <person name="Lubbers R.J."/>
            <person name="Makela M.R."/>
            <person name="Barry K."/>
            <person name="Chovatia M."/>
            <person name="Clum A."/>
            <person name="Daum C."/>
            <person name="Haridas S."/>
            <person name="He G."/>
            <person name="LaButti K."/>
            <person name="Lipzen A."/>
            <person name="Mondo S."/>
            <person name="Riley R."/>
            <person name="Salamov A."/>
            <person name="Simmons B.A."/>
            <person name="Magnuson J.K."/>
            <person name="Henrissat B."/>
            <person name="Mortensen U.H."/>
            <person name="Larsen T.O."/>
            <person name="Devries R.P."/>
            <person name="Grigoriev I.V."/>
            <person name="Machida M."/>
            <person name="Baker S.E."/>
            <person name="Andersen M.R."/>
        </authorList>
    </citation>
    <scope>NUCLEOTIDE SEQUENCE [LARGE SCALE GENOMIC DNA]</scope>
    <source>
        <strain evidence="3 4">CBS 151.66</strain>
    </source>
</reference>
<dbReference type="InterPro" id="IPR049449">
    <property type="entry name" value="TesB_ACOT8-like_N"/>
</dbReference>
<accession>A0A5N5X2S3</accession>
<dbReference type="InterPro" id="IPR042171">
    <property type="entry name" value="Acyl-CoA_hotdog"/>
</dbReference>
<proteinExistence type="predicted"/>
<name>A0A5N5X2S3_9EURO</name>
<dbReference type="Pfam" id="PF20789">
    <property type="entry name" value="4HBT_3C"/>
    <property type="match status" value="1"/>
</dbReference>
<dbReference type="PANTHER" id="PTHR38110:SF1">
    <property type="entry name" value="THIOESTERASE DOMAIN-CONTAINING PROTEIN"/>
    <property type="match status" value="1"/>
</dbReference>
<dbReference type="AlphaFoldDB" id="A0A5N5X2S3"/>
<dbReference type="Proteomes" id="UP000326565">
    <property type="component" value="Unassembled WGS sequence"/>
</dbReference>
<organism evidence="3 4">
    <name type="scientific">Aspergillus leporis</name>
    <dbReference type="NCBI Taxonomy" id="41062"/>
    <lineage>
        <taxon>Eukaryota</taxon>
        <taxon>Fungi</taxon>
        <taxon>Dikarya</taxon>
        <taxon>Ascomycota</taxon>
        <taxon>Pezizomycotina</taxon>
        <taxon>Eurotiomycetes</taxon>
        <taxon>Eurotiomycetidae</taxon>
        <taxon>Eurotiales</taxon>
        <taxon>Aspergillaceae</taxon>
        <taxon>Aspergillus</taxon>
        <taxon>Aspergillus subgen. Circumdati</taxon>
    </lineage>
</organism>
<dbReference type="OrthoDB" id="2532955at2759"/>
<feature type="domain" description="Acyl-CoA thioesterase-like N-terminal HotDog" evidence="1">
    <location>
        <begin position="31"/>
        <end position="112"/>
    </location>
</feature>
<sequence>MTKMSPPHSEIFEEAIKVTPLTSHTYSAYLSEKWCIGNVPHGGYTTAILYRLATTHFAQSQQSPYRFNTILPISLQLTFVRPAYVGAAVLTVQEIKLGARTSTIHVTLSQEARSKGSQKPLPASTQELKVAGYITVSPEDADQAGSVVSGNWDLHPVPLRGSKSDGAVDFAALTSKGEDGQWTRIPQVPVIAASQHVEIFSAVPGPSVEARKNSTVDQWARFRPGGRTPARWTNEALMYLVDMFPMALDRLGAMATSMRSGTEASNERQPRVPDPFWYPTITLNVDLKKSLLNGGSEWLYSRVVTKAFRAGRTDLDVAVFDQSGELLALSSQVCMVVGIDRNLRNGNDPRSGKQKL</sequence>
<dbReference type="InterPro" id="IPR029069">
    <property type="entry name" value="HotDog_dom_sf"/>
</dbReference>
<gene>
    <name evidence="3" type="ORF">BDV29DRAFT_115455</name>
</gene>
<dbReference type="SUPFAM" id="SSF54637">
    <property type="entry name" value="Thioesterase/thiol ester dehydrase-isomerase"/>
    <property type="match status" value="2"/>
</dbReference>
<evidence type="ECO:0000259" key="2">
    <source>
        <dbReference type="Pfam" id="PF20789"/>
    </source>
</evidence>
<evidence type="ECO:0000259" key="1">
    <source>
        <dbReference type="Pfam" id="PF13622"/>
    </source>
</evidence>
<dbReference type="InterPro" id="IPR052389">
    <property type="entry name" value="Sec_Metab_Biosynth-Assoc"/>
</dbReference>
<evidence type="ECO:0000313" key="3">
    <source>
        <dbReference type="EMBL" id="KAB8074929.1"/>
    </source>
</evidence>
<keyword evidence="4" id="KW-1185">Reference proteome</keyword>
<dbReference type="CDD" id="cd03440">
    <property type="entry name" value="hot_dog"/>
    <property type="match status" value="1"/>
</dbReference>
<dbReference type="EMBL" id="ML732202">
    <property type="protein sequence ID" value="KAB8074929.1"/>
    <property type="molecule type" value="Genomic_DNA"/>
</dbReference>
<dbReference type="InterPro" id="IPR049450">
    <property type="entry name" value="ACOT8-like_C"/>
</dbReference>
<dbReference type="PANTHER" id="PTHR38110">
    <property type="entry name" value="CHROMOSOME 23, WHOLE GENOME SHOTGUN SEQUENCE"/>
    <property type="match status" value="1"/>
</dbReference>
<protein>
    <submittedName>
        <fullName evidence="3">Thioesterase-like superfamily-domain-containing protein</fullName>
    </submittedName>
</protein>
<feature type="domain" description="Acyl-CoA thioesterase-like C-terminal" evidence="2">
    <location>
        <begin position="184"/>
        <end position="336"/>
    </location>
</feature>
<dbReference type="Pfam" id="PF13622">
    <property type="entry name" value="4HBT_3"/>
    <property type="match status" value="1"/>
</dbReference>
<evidence type="ECO:0000313" key="4">
    <source>
        <dbReference type="Proteomes" id="UP000326565"/>
    </source>
</evidence>